<feature type="transmembrane region" description="Helical" evidence="1">
    <location>
        <begin position="300"/>
        <end position="320"/>
    </location>
</feature>
<dbReference type="RefSeq" id="WP_184337244.1">
    <property type="nucleotide sequence ID" value="NZ_JACHIG010000001.1"/>
</dbReference>
<feature type="transmembrane region" description="Helical" evidence="1">
    <location>
        <begin position="117"/>
        <end position="140"/>
    </location>
</feature>
<dbReference type="Proteomes" id="UP000590740">
    <property type="component" value="Unassembled WGS sequence"/>
</dbReference>
<comment type="caution">
    <text evidence="2">The sequence shown here is derived from an EMBL/GenBank/DDBJ whole genome shotgun (WGS) entry which is preliminary data.</text>
</comment>
<reference evidence="2 3" key="1">
    <citation type="submission" date="2020-08" db="EMBL/GenBank/DDBJ databases">
        <title>Genomic Encyclopedia of Type Strains, Phase IV (KMG-IV): sequencing the most valuable type-strain genomes for metagenomic binning, comparative biology and taxonomic classification.</title>
        <authorList>
            <person name="Goeker M."/>
        </authorList>
    </citation>
    <scope>NUCLEOTIDE SEQUENCE [LARGE SCALE GENOMIC DNA]</scope>
    <source>
        <strain evidence="2 3">DSM 12252</strain>
    </source>
</reference>
<feature type="transmembrane region" description="Helical" evidence="1">
    <location>
        <begin position="12"/>
        <end position="30"/>
    </location>
</feature>
<protein>
    <recommendedName>
        <fullName evidence="4">Glycosyltransferase RgtA/B/C/D-like domain-containing protein</fullName>
    </recommendedName>
</protein>
<keyword evidence="1" id="KW-0812">Transmembrane</keyword>
<feature type="transmembrane region" description="Helical" evidence="1">
    <location>
        <begin position="81"/>
        <end position="105"/>
    </location>
</feature>
<keyword evidence="1" id="KW-0472">Membrane</keyword>
<keyword evidence="1" id="KW-1133">Transmembrane helix</keyword>
<feature type="transmembrane region" description="Helical" evidence="1">
    <location>
        <begin position="160"/>
        <end position="188"/>
    </location>
</feature>
<sequence length="566" mass="62401">MTPLPASAVTRLAFFASCSIALLLQGYTLLRPMSLNDDIAQHHIWLDAGAGSGFSPDDPWVSTSKAIQPYLSAAVFQLLHLVLPTLLVGKVLALGVLALTGFLMFKLAARFGSARLGWVAMGLFFISDSWIGIGGGFARAFAWPLVCGFLLAMASGRRCWAAVCLFFAAALYPIMFVLLVPAYLLLWLQSELLAGGWRRLIDWRGQFRGQWPLMVAVAAGSSLVLIKSHELGLHPWVGPQVTLAQIKTDPLYGLGGRVPVWPPSPFVPSFAWALMPWVKGVLEPVLRHAASFPAFLNSSLMLLLNVLSFAIPVLAIILVFRRDRRLAHVLIALALSSVVIYWLAQLLLPKLYEPSRYLSWSMPVLAVLCSAILLEAAVARLPSGRLRQAGWILLLLAMIARAPSIRGKGAEDASEYSPLYVELARTGGEEIIASFPRTSDFIPLFCHRSVFISNESSHGVLFSRYRDLVMTRHTALLQAFYSPSVAVVRTFCRQHNISWLVVEDKYYSPEPAPEAHFAPFQEQMRDMLKQTPVPWLLAYARKAGKQVQPGVYLLNTGPILDSTAQP</sequence>
<keyword evidence="3" id="KW-1185">Reference proteome</keyword>
<evidence type="ECO:0000313" key="3">
    <source>
        <dbReference type="Proteomes" id="UP000590740"/>
    </source>
</evidence>
<evidence type="ECO:0008006" key="4">
    <source>
        <dbReference type="Google" id="ProtNLM"/>
    </source>
</evidence>
<organism evidence="2 3">
    <name type="scientific">Prosthecobacter vanneervenii</name>
    <dbReference type="NCBI Taxonomy" id="48466"/>
    <lineage>
        <taxon>Bacteria</taxon>
        <taxon>Pseudomonadati</taxon>
        <taxon>Verrucomicrobiota</taxon>
        <taxon>Verrucomicrobiia</taxon>
        <taxon>Verrucomicrobiales</taxon>
        <taxon>Verrucomicrobiaceae</taxon>
        <taxon>Prosthecobacter</taxon>
    </lineage>
</organism>
<name>A0A7W7Y744_9BACT</name>
<dbReference type="EMBL" id="JACHIG010000001">
    <property type="protein sequence ID" value="MBB5030480.1"/>
    <property type="molecule type" value="Genomic_DNA"/>
</dbReference>
<dbReference type="AlphaFoldDB" id="A0A7W7Y744"/>
<gene>
    <name evidence="2" type="ORF">HNQ65_000034</name>
</gene>
<evidence type="ECO:0000256" key="1">
    <source>
        <dbReference type="SAM" id="Phobius"/>
    </source>
</evidence>
<feature type="transmembrane region" description="Helical" evidence="1">
    <location>
        <begin position="360"/>
        <end position="378"/>
    </location>
</feature>
<evidence type="ECO:0000313" key="2">
    <source>
        <dbReference type="EMBL" id="MBB5030480.1"/>
    </source>
</evidence>
<accession>A0A7W7Y744</accession>
<feature type="transmembrane region" description="Helical" evidence="1">
    <location>
        <begin position="327"/>
        <end position="348"/>
    </location>
</feature>
<proteinExistence type="predicted"/>